<dbReference type="GO" id="GO:0003677">
    <property type="term" value="F:DNA binding"/>
    <property type="evidence" value="ECO:0007669"/>
    <property type="project" value="InterPro"/>
</dbReference>
<dbReference type="GO" id="GO:0003689">
    <property type="term" value="F:DNA clamp loader activity"/>
    <property type="evidence" value="ECO:0007669"/>
    <property type="project" value="TreeGrafter"/>
</dbReference>
<evidence type="ECO:0000256" key="2">
    <source>
        <dbReference type="ARBA" id="ARBA00005378"/>
    </source>
</evidence>
<evidence type="ECO:0000256" key="6">
    <source>
        <dbReference type="ARBA" id="ARBA00023242"/>
    </source>
</evidence>
<dbReference type="SMART" id="SM00382">
    <property type="entry name" value="AAA"/>
    <property type="match status" value="1"/>
</dbReference>
<evidence type="ECO:0000256" key="1">
    <source>
        <dbReference type="ARBA" id="ARBA00004123"/>
    </source>
</evidence>
<gene>
    <name evidence="8" type="ORF">TVY486_0905840</name>
</gene>
<proteinExistence type="inferred from homology"/>
<dbReference type="GO" id="GO:0016887">
    <property type="term" value="F:ATP hydrolysis activity"/>
    <property type="evidence" value="ECO:0007669"/>
    <property type="project" value="InterPro"/>
</dbReference>
<dbReference type="CDD" id="cd00009">
    <property type="entry name" value="AAA"/>
    <property type="match status" value="1"/>
</dbReference>
<organism evidence="8">
    <name type="scientific">Trypanosoma vivax (strain Y486)</name>
    <dbReference type="NCBI Taxonomy" id="1055687"/>
    <lineage>
        <taxon>Eukaryota</taxon>
        <taxon>Discoba</taxon>
        <taxon>Euglenozoa</taxon>
        <taxon>Kinetoplastea</taxon>
        <taxon>Metakinetoplastina</taxon>
        <taxon>Trypanosomatida</taxon>
        <taxon>Trypanosomatidae</taxon>
        <taxon>Trypanosoma</taxon>
        <taxon>Duttonella</taxon>
    </lineage>
</organism>
<keyword evidence="5" id="KW-0067">ATP-binding</keyword>
<evidence type="ECO:0000256" key="4">
    <source>
        <dbReference type="ARBA" id="ARBA00022741"/>
    </source>
</evidence>
<dbReference type="SUPFAM" id="SSF52540">
    <property type="entry name" value="P-loop containing nucleoside triphosphate hydrolases"/>
    <property type="match status" value="1"/>
</dbReference>
<dbReference type="CDD" id="cd18140">
    <property type="entry name" value="HLD_clamp_RFC"/>
    <property type="match status" value="1"/>
</dbReference>
<dbReference type="InterPro" id="IPR003959">
    <property type="entry name" value="ATPase_AAA_core"/>
</dbReference>
<keyword evidence="3" id="KW-0235">DNA replication</keyword>
<dbReference type="GO" id="GO:0005663">
    <property type="term" value="C:DNA replication factor C complex"/>
    <property type="evidence" value="ECO:0007669"/>
    <property type="project" value="TreeGrafter"/>
</dbReference>
<dbReference type="GO" id="GO:0005634">
    <property type="term" value="C:nucleus"/>
    <property type="evidence" value="ECO:0007669"/>
    <property type="project" value="UniProtKB-SubCell"/>
</dbReference>
<comment type="similarity">
    <text evidence="2">Belongs to the activator 1 small subunits family.</text>
</comment>
<protein>
    <submittedName>
        <fullName evidence="8">Putative replication factor C, subunit 3</fullName>
    </submittedName>
</protein>
<dbReference type="InterPro" id="IPR013748">
    <property type="entry name" value="Rep_factorC_C"/>
</dbReference>
<dbReference type="GO" id="GO:0006261">
    <property type="term" value="P:DNA-templated DNA replication"/>
    <property type="evidence" value="ECO:0007669"/>
    <property type="project" value="TreeGrafter"/>
</dbReference>
<dbReference type="VEuPathDB" id="TriTrypDB:TvY486_0905840"/>
<feature type="domain" description="AAA+ ATPase" evidence="7">
    <location>
        <begin position="70"/>
        <end position="205"/>
    </location>
</feature>
<dbReference type="Gene3D" id="1.10.8.60">
    <property type="match status" value="1"/>
</dbReference>
<dbReference type="GO" id="GO:0006281">
    <property type="term" value="P:DNA repair"/>
    <property type="evidence" value="ECO:0007669"/>
    <property type="project" value="TreeGrafter"/>
</dbReference>
<dbReference type="Gene3D" id="3.40.50.300">
    <property type="entry name" value="P-loop containing nucleotide triphosphate hydrolases"/>
    <property type="match status" value="1"/>
</dbReference>
<dbReference type="FunFam" id="1.20.272.10:FF:000004">
    <property type="entry name" value="Replication factor C subunit 5"/>
    <property type="match status" value="1"/>
</dbReference>
<dbReference type="InterPro" id="IPR047854">
    <property type="entry name" value="RFC_lid"/>
</dbReference>
<dbReference type="InterPro" id="IPR008921">
    <property type="entry name" value="DNA_pol3_clamp-load_cplx_C"/>
</dbReference>
<dbReference type="Pfam" id="PF08542">
    <property type="entry name" value="Rep_fac_C"/>
    <property type="match status" value="1"/>
</dbReference>
<accession>G0U3A7</accession>
<dbReference type="InterPro" id="IPR003593">
    <property type="entry name" value="AAA+_ATPase"/>
</dbReference>
<evidence type="ECO:0000256" key="5">
    <source>
        <dbReference type="ARBA" id="ARBA00022840"/>
    </source>
</evidence>
<reference evidence="8" key="1">
    <citation type="journal article" date="2012" name="Proc. Natl. Acad. Sci. U.S.A.">
        <title>Antigenic diversity is generated by distinct evolutionary mechanisms in African trypanosome species.</title>
        <authorList>
            <person name="Jackson A.P."/>
            <person name="Berry A."/>
            <person name="Aslett M."/>
            <person name="Allison H.C."/>
            <person name="Burton P."/>
            <person name="Vavrova-Anderson J."/>
            <person name="Brown R."/>
            <person name="Browne H."/>
            <person name="Corton N."/>
            <person name="Hauser H."/>
            <person name="Gamble J."/>
            <person name="Gilderthorp R."/>
            <person name="Marcello L."/>
            <person name="McQuillan J."/>
            <person name="Otto T.D."/>
            <person name="Quail M.A."/>
            <person name="Sanders M.J."/>
            <person name="van Tonder A."/>
            <person name="Ginger M.L."/>
            <person name="Field M.C."/>
            <person name="Barry J.D."/>
            <person name="Hertz-Fowler C."/>
            <person name="Berriman M."/>
        </authorList>
    </citation>
    <scope>NUCLEOTIDE SEQUENCE</scope>
    <source>
        <strain evidence="8">Y486</strain>
    </source>
</reference>
<dbReference type="FunFam" id="1.10.8.60:FF:000012">
    <property type="entry name" value="Replication factor C subunit 4"/>
    <property type="match status" value="1"/>
</dbReference>
<name>G0U3A7_TRYVY</name>
<keyword evidence="6" id="KW-0539">Nucleus</keyword>
<dbReference type="GO" id="GO:0005524">
    <property type="term" value="F:ATP binding"/>
    <property type="evidence" value="ECO:0007669"/>
    <property type="project" value="UniProtKB-KW"/>
</dbReference>
<evidence type="ECO:0000256" key="3">
    <source>
        <dbReference type="ARBA" id="ARBA00022705"/>
    </source>
</evidence>
<dbReference type="InterPro" id="IPR050238">
    <property type="entry name" value="DNA_Rep/Repair_Clamp_Loader"/>
</dbReference>
<dbReference type="Gene3D" id="1.20.272.10">
    <property type="match status" value="1"/>
</dbReference>
<comment type="subcellular location">
    <subcellularLocation>
        <location evidence="1">Nucleus</location>
    </subcellularLocation>
</comment>
<dbReference type="PANTHER" id="PTHR11669:SF9">
    <property type="entry name" value="REPLICATION FACTOR C SUBUNIT 5"/>
    <property type="match status" value="1"/>
</dbReference>
<evidence type="ECO:0000259" key="7">
    <source>
        <dbReference type="SMART" id="SM00382"/>
    </source>
</evidence>
<dbReference type="FunFam" id="3.40.50.300:FF:000129">
    <property type="entry name" value="Replication factor C subunit 5"/>
    <property type="match status" value="1"/>
</dbReference>
<dbReference type="NCBIfam" id="NF001679">
    <property type="entry name" value="PRK00440.1"/>
    <property type="match status" value="1"/>
</dbReference>
<dbReference type="EMBL" id="HE573025">
    <property type="protein sequence ID" value="CCC50763.1"/>
    <property type="molecule type" value="Genomic_DNA"/>
</dbReference>
<dbReference type="AlphaFoldDB" id="G0U3A7"/>
<dbReference type="InterPro" id="IPR027417">
    <property type="entry name" value="P-loop_NTPase"/>
</dbReference>
<keyword evidence="4" id="KW-0547">Nucleotide-binding</keyword>
<dbReference type="SUPFAM" id="SSF48019">
    <property type="entry name" value="post-AAA+ oligomerization domain-like"/>
    <property type="match status" value="1"/>
</dbReference>
<evidence type="ECO:0000313" key="8">
    <source>
        <dbReference type="EMBL" id="CCC50763.1"/>
    </source>
</evidence>
<sequence>MPLSNCHGPASFFFWHVVEVMTLDNKMTIEHTSRTGSLPWVEKYRPSTLDEVVAHEEILSTTRRLIDSGSMPHFLFYGPPGTGKTTTVKACAHYLFGKERVRANVLEMNASDDRGIDVVRQQVREFASTSSIFCTNSSNPVSSFKLVILDEADQMSGDAQAALRRIIEKYTKNVRFCIICNRINKIIPALQSRCTRFRFAPVKKGAMLPRLKFVVQEEGVRFTEEGLAAAFRLCNGDMRRCLNIMQSSAMSAGEVTEESVYRTTGNPTPAEVRGIVEDMLAHDYALSWEKMQQAVIEKGVSATDLVREVHHIVMAMDLPVDCKCFLLTKLADVEYYAASGTRESINIGGVLGAFQLVKEALTQKKPILLLAQHN</sequence>
<dbReference type="Pfam" id="PF00004">
    <property type="entry name" value="AAA"/>
    <property type="match status" value="1"/>
</dbReference>
<dbReference type="PANTHER" id="PTHR11669">
    <property type="entry name" value="REPLICATION FACTOR C / DNA POLYMERASE III GAMMA-TAU SUBUNIT"/>
    <property type="match status" value="1"/>
</dbReference>